<feature type="chain" id="PRO_5040461664" evidence="2">
    <location>
        <begin position="17"/>
        <end position="301"/>
    </location>
</feature>
<dbReference type="GeneID" id="68349254"/>
<dbReference type="OrthoDB" id="4939821at2759"/>
<organism evidence="4 5">
    <name type="scientific">Hirsutella rhossiliensis</name>
    <dbReference type="NCBI Taxonomy" id="111463"/>
    <lineage>
        <taxon>Eukaryota</taxon>
        <taxon>Fungi</taxon>
        <taxon>Dikarya</taxon>
        <taxon>Ascomycota</taxon>
        <taxon>Pezizomycotina</taxon>
        <taxon>Sordariomycetes</taxon>
        <taxon>Hypocreomycetidae</taxon>
        <taxon>Hypocreales</taxon>
        <taxon>Ophiocordycipitaceae</taxon>
        <taxon>Hirsutella</taxon>
    </lineage>
</organism>
<evidence type="ECO:0000256" key="2">
    <source>
        <dbReference type="SAM" id="SignalP"/>
    </source>
</evidence>
<dbReference type="RefSeq" id="XP_044724996.1">
    <property type="nucleotide sequence ID" value="XM_044858596.1"/>
</dbReference>
<feature type="region of interest" description="Disordered" evidence="1">
    <location>
        <begin position="66"/>
        <end position="178"/>
    </location>
</feature>
<feature type="region of interest" description="Disordered" evidence="1">
    <location>
        <begin position="24"/>
        <end position="46"/>
    </location>
</feature>
<gene>
    <name evidence="4" type="ORF">HRG_00125</name>
</gene>
<protein>
    <submittedName>
        <fullName evidence="4">Cysteine-rich secretory protein family domain-containing protein</fullName>
    </submittedName>
</protein>
<feature type="domain" description="SCP" evidence="3">
    <location>
        <begin position="184"/>
        <end position="294"/>
    </location>
</feature>
<reference evidence="4" key="1">
    <citation type="submission" date="2021-09" db="EMBL/GenBank/DDBJ databases">
        <title>A high-quality genome of the endoparasitic fungus Hirsutella rhossiliensis with a comparison of Hirsutella genomes reveals transposable elements contributing to genome size variation.</title>
        <authorList>
            <person name="Lin R."/>
            <person name="Jiao Y."/>
            <person name="Sun X."/>
            <person name="Ling J."/>
            <person name="Xie B."/>
            <person name="Cheng X."/>
        </authorList>
    </citation>
    <scope>NUCLEOTIDE SEQUENCE</scope>
    <source>
        <strain evidence="4">HR02</strain>
    </source>
</reference>
<accession>A0A9P8N4I5</accession>
<evidence type="ECO:0000313" key="4">
    <source>
        <dbReference type="EMBL" id="KAH0967483.1"/>
    </source>
</evidence>
<dbReference type="SUPFAM" id="SSF55797">
    <property type="entry name" value="PR-1-like"/>
    <property type="match status" value="1"/>
</dbReference>
<evidence type="ECO:0000259" key="3">
    <source>
        <dbReference type="Pfam" id="PF00188"/>
    </source>
</evidence>
<dbReference type="Pfam" id="PF00188">
    <property type="entry name" value="CAP"/>
    <property type="match status" value="1"/>
</dbReference>
<dbReference type="InterPro" id="IPR014044">
    <property type="entry name" value="CAP_dom"/>
</dbReference>
<name>A0A9P8N4I5_9HYPO</name>
<comment type="caution">
    <text evidence="4">The sequence shown here is derived from an EMBL/GenBank/DDBJ whole genome shotgun (WGS) entry which is preliminary data.</text>
</comment>
<feature type="signal peptide" evidence="2">
    <location>
        <begin position="1"/>
        <end position="16"/>
    </location>
</feature>
<sequence length="301" mass="32822">MRSTTLLTLALPLIAAFSLHEATPKRNNEKRWKPSQGELDGTIWNERPEAESGAKWNVKYWNPRKGVMDGTAWDGPPDEVDGSKWSKASGNDRSKRPIPQSPNPPVVSPLKGSAGARPVESQPVEPQPPTVEDRFGDSNVDTGHDGGNVSPPSGSTRLPEPTPEQEDSASEDNSVGTGGEYMAIVNKWRKKMSLEELKHDQKLESNARRTSSQSGGQLTHYLFPGSIGQVMAPGKENDFERVFVGGWLCELPNLSGLGSICKSMSKGWMYNTVSHAELLTSTKHSKIGCGFEHGIWTCDLA</sequence>
<proteinExistence type="predicted"/>
<dbReference type="Proteomes" id="UP000824596">
    <property type="component" value="Unassembled WGS sequence"/>
</dbReference>
<dbReference type="EMBL" id="JAIZPD010000001">
    <property type="protein sequence ID" value="KAH0967483.1"/>
    <property type="molecule type" value="Genomic_DNA"/>
</dbReference>
<keyword evidence="5" id="KW-1185">Reference proteome</keyword>
<dbReference type="InterPro" id="IPR035940">
    <property type="entry name" value="CAP_sf"/>
</dbReference>
<evidence type="ECO:0000313" key="5">
    <source>
        <dbReference type="Proteomes" id="UP000824596"/>
    </source>
</evidence>
<evidence type="ECO:0000256" key="1">
    <source>
        <dbReference type="SAM" id="MobiDB-lite"/>
    </source>
</evidence>
<keyword evidence="2" id="KW-0732">Signal</keyword>
<dbReference type="AlphaFoldDB" id="A0A9P8N4I5"/>